<reference evidence="2 3" key="1">
    <citation type="submission" date="2019-11" db="EMBL/GenBank/DDBJ databases">
        <title>Terrilactibacillus tamarindus sp. nov. BCM23-1 isolated from bark of Tamarindus indica.</title>
        <authorList>
            <person name="Kingkaew E."/>
            <person name="Tanasupawat S."/>
        </authorList>
    </citation>
    <scope>NUCLEOTIDE SEQUENCE [LARGE SCALE GENOMIC DNA]</scope>
    <source>
        <strain evidence="2 3">BCM23-1</strain>
    </source>
</reference>
<dbReference type="InterPro" id="IPR046929">
    <property type="entry name" value="HTH_Tnp"/>
</dbReference>
<evidence type="ECO:0000313" key="2">
    <source>
        <dbReference type="EMBL" id="MTT33359.1"/>
    </source>
</evidence>
<protein>
    <submittedName>
        <fullName evidence="2">Uncharacterized protein</fullName>
    </submittedName>
</protein>
<proteinExistence type="predicted"/>
<dbReference type="Pfam" id="PF20310">
    <property type="entry name" value="HTH_Tnp_2"/>
    <property type="match status" value="1"/>
</dbReference>
<keyword evidence="3" id="KW-1185">Reference proteome</keyword>
<evidence type="ECO:0000256" key="1">
    <source>
        <dbReference type="SAM" id="MobiDB-lite"/>
    </source>
</evidence>
<organism evidence="2 3">
    <name type="scientific">Terrilactibacillus tamarindi</name>
    <dbReference type="NCBI Taxonomy" id="2599694"/>
    <lineage>
        <taxon>Bacteria</taxon>
        <taxon>Bacillati</taxon>
        <taxon>Bacillota</taxon>
        <taxon>Bacilli</taxon>
        <taxon>Bacillales</taxon>
        <taxon>Bacillaceae</taxon>
        <taxon>Terrilactibacillus</taxon>
    </lineage>
</organism>
<name>A0A6N8CT57_9BACI</name>
<dbReference type="InterPro" id="IPR009057">
    <property type="entry name" value="Homeodomain-like_sf"/>
</dbReference>
<accession>A0A6N8CT57</accession>
<gene>
    <name evidence="2" type="ORF">GMB86_15305</name>
</gene>
<dbReference type="OrthoDB" id="1652943at2"/>
<comment type="caution">
    <text evidence="2">The sequence shown here is derived from an EMBL/GenBank/DDBJ whole genome shotgun (WGS) entry which is preliminary data.</text>
</comment>
<dbReference type="EMBL" id="WNHB01000052">
    <property type="protein sequence ID" value="MTT33359.1"/>
    <property type="molecule type" value="Genomic_DNA"/>
</dbReference>
<dbReference type="AlphaFoldDB" id="A0A6N8CT57"/>
<feature type="region of interest" description="Disordered" evidence="1">
    <location>
        <begin position="81"/>
        <end position="103"/>
    </location>
</feature>
<evidence type="ECO:0000313" key="3">
    <source>
        <dbReference type="Proteomes" id="UP000440978"/>
    </source>
</evidence>
<dbReference type="SUPFAM" id="SSF46689">
    <property type="entry name" value="Homeodomain-like"/>
    <property type="match status" value="1"/>
</dbReference>
<sequence length="139" mass="16382">MSKREFTKKEIKILSTNPNVKSVGSKGITYTDEFKRQFIVEHESGKLPRDIFESHGFDVEMIGSERVLAASKRWRAAYKEKGVEGLRDTRKENSGRPREKDLSLEEKYERLKVQNNLLKAENELLKKIEMGERRLRRRK</sequence>
<dbReference type="Proteomes" id="UP000440978">
    <property type="component" value="Unassembled WGS sequence"/>
</dbReference>